<keyword evidence="8" id="KW-0106">Calcium</keyword>
<dbReference type="PROSITE" id="PS50106">
    <property type="entry name" value="PDZ"/>
    <property type="match status" value="1"/>
</dbReference>
<dbReference type="GO" id="GO:0070161">
    <property type="term" value="C:anchoring junction"/>
    <property type="evidence" value="ECO:0007669"/>
    <property type="project" value="UniProtKB-SubCell"/>
</dbReference>
<dbReference type="GO" id="GO:0005516">
    <property type="term" value="F:calmodulin binding"/>
    <property type="evidence" value="ECO:0007669"/>
    <property type="project" value="UniProtKB-KW"/>
</dbReference>
<dbReference type="Gene3D" id="2.30.29.30">
    <property type="entry name" value="Pleckstrin-homology domain (PH domain)/Phosphotyrosine-binding domain (PTB)"/>
    <property type="match status" value="1"/>
</dbReference>
<dbReference type="GO" id="GO:0005856">
    <property type="term" value="C:cytoskeleton"/>
    <property type="evidence" value="ECO:0007669"/>
    <property type="project" value="UniProtKB-SubCell"/>
</dbReference>
<organism evidence="15 16">
    <name type="scientific">Paramuricea clavata</name>
    <name type="common">Red gorgonian</name>
    <name type="synonym">Violescent sea-whip</name>
    <dbReference type="NCBI Taxonomy" id="317549"/>
    <lineage>
        <taxon>Eukaryota</taxon>
        <taxon>Metazoa</taxon>
        <taxon>Cnidaria</taxon>
        <taxon>Anthozoa</taxon>
        <taxon>Octocorallia</taxon>
        <taxon>Malacalcyonacea</taxon>
        <taxon>Plexauridae</taxon>
        <taxon>Paramuricea</taxon>
    </lineage>
</organism>
<evidence type="ECO:0000256" key="7">
    <source>
        <dbReference type="ARBA" id="ARBA00022737"/>
    </source>
</evidence>
<dbReference type="EMBL" id="CACRXK020002901">
    <property type="protein sequence ID" value="CAB3996586.1"/>
    <property type="molecule type" value="Genomic_DNA"/>
</dbReference>
<dbReference type="AlphaFoldDB" id="A0A6S7H1Z9"/>
<evidence type="ECO:0000256" key="5">
    <source>
        <dbReference type="ARBA" id="ARBA00022490"/>
    </source>
</evidence>
<dbReference type="Pfam" id="PF00595">
    <property type="entry name" value="PDZ"/>
    <property type="match status" value="1"/>
</dbReference>
<feature type="compositionally biased region" description="Basic and acidic residues" evidence="14">
    <location>
        <begin position="49"/>
        <end position="62"/>
    </location>
</feature>
<evidence type="ECO:0000313" key="15">
    <source>
        <dbReference type="EMBL" id="CAB3996586.1"/>
    </source>
</evidence>
<dbReference type="SMART" id="SM00233">
    <property type="entry name" value="PH"/>
    <property type="match status" value="2"/>
</dbReference>
<evidence type="ECO:0000256" key="6">
    <source>
        <dbReference type="ARBA" id="ARBA00022553"/>
    </source>
</evidence>
<reference evidence="15" key="1">
    <citation type="submission" date="2020-04" db="EMBL/GenBank/DDBJ databases">
        <authorList>
            <person name="Alioto T."/>
            <person name="Alioto T."/>
            <person name="Gomez Garrido J."/>
        </authorList>
    </citation>
    <scope>NUCLEOTIDE SEQUENCE</scope>
    <source>
        <strain evidence="15">A484AB</strain>
    </source>
</reference>
<keyword evidence="5" id="KW-0963">Cytoplasm</keyword>
<dbReference type="GO" id="GO:0005198">
    <property type="term" value="F:structural molecule activity"/>
    <property type="evidence" value="ECO:0007669"/>
    <property type="project" value="InterPro"/>
</dbReference>
<keyword evidence="6" id="KW-0597">Phosphoprotein</keyword>
<dbReference type="PANTHER" id="PTHR10554">
    <property type="entry name" value="SYNTROPHIN"/>
    <property type="match status" value="1"/>
</dbReference>
<dbReference type="InterPro" id="IPR011993">
    <property type="entry name" value="PH-like_dom_sf"/>
</dbReference>
<keyword evidence="10" id="KW-0965">Cell junction</keyword>
<dbReference type="CDD" id="cd06801">
    <property type="entry name" value="PDZ_syntrophin-like"/>
    <property type="match status" value="1"/>
</dbReference>
<feature type="compositionally biased region" description="Low complexity" evidence="14">
    <location>
        <begin position="39"/>
        <end position="48"/>
    </location>
</feature>
<evidence type="ECO:0000313" key="16">
    <source>
        <dbReference type="Proteomes" id="UP001152795"/>
    </source>
</evidence>
<dbReference type="SMART" id="SM00228">
    <property type="entry name" value="PDZ"/>
    <property type="match status" value="1"/>
</dbReference>
<evidence type="ECO:0000256" key="4">
    <source>
        <dbReference type="ARBA" id="ARBA00010798"/>
    </source>
</evidence>
<evidence type="ECO:0000256" key="14">
    <source>
        <dbReference type="SAM" id="MobiDB-lite"/>
    </source>
</evidence>
<dbReference type="GO" id="GO:0016010">
    <property type="term" value="C:dystrophin-associated glycoprotein complex"/>
    <property type="evidence" value="ECO:0007669"/>
    <property type="project" value="TreeGrafter"/>
</dbReference>
<keyword evidence="13" id="KW-0206">Cytoskeleton</keyword>
<dbReference type="InterPro" id="IPR036034">
    <property type="entry name" value="PDZ_sf"/>
</dbReference>
<dbReference type="PROSITE" id="PS50003">
    <property type="entry name" value="PH_DOMAIN"/>
    <property type="match status" value="2"/>
</dbReference>
<evidence type="ECO:0000256" key="10">
    <source>
        <dbReference type="ARBA" id="ARBA00022949"/>
    </source>
</evidence>
<dbReference type="InterPro" id="IPR055108">
    <property type="entry name" value="Syntrophin_4th"/>
</dbReference>
<evidence type="ECO:0000256" key="1">
    <source>
        <dbReference type="ARBA" id="ARBA00004184"/>
    </source>
</evidence>
<dbReference type="InterPro" id="IPR001849">
    <property type="entry name" value="PH_domain"/>
</dbReference>
<dbReference type="PANTHER" id="PTHR10554:SF1">
    <property type="entry name" value="FI16515P1"/>
    <property type="match status" value="1"/>
</dbReference>
<keyword evidence="12" id="KW-0009">Actin-binding</keyword>
<accession>A0A6S7H1Z9</accession>
<protein>
    <submittedName>
        <fullName evidence="15">Beta-1-syntrophin-like</fullName>
    </submittedName>
</protein>
<dbReference type="InterPro" id="IPR001478">
    <property type="entry name" value="PDZ"/>
</dbReference>
<keyword evidence="11" id="KW-0472">Membrane</keyword>
<feature type="region of interest" description="Disordered" evidence="14">
    <location>
        <begin position="33"/>
        <end position="63"/>
    </location>
</feature>
<gene>
    <name evidence="15" type="ORF">PACLA_8A047121</name>
</gene>
<name>A0A6S7H1Z9_PARCT</name>
<keyword evidence="16" id="KW-1185">Reference proteome</keyword>
<dbReference type="GO" id="GO:0003779">
    <property type="term" value="F:actin binding"/>
    <property type="evidence" value="ECO:0007669"/>
    <property type="project" value="UniProtKB-KW"/>
</dbReference>
<keyword evidence="7" id="KW-0677">Repeat</keyword>
<proteinExistence type="inferred from homology"/>
<dbReference type="Proteomes" id="UP001152795">
    <property type="component" value="Unassembled WGS sequence"/>
</dbReference>
<evidence type="ECO:0000256" key="11">
    <source>
        <dbReference type="ARBA" id="ARBA00023136"/>
    </source>
</evidence>
<dbReference type="InterPro" id="IPR015482">
    <property type="entry name" value="Syntrophin"/>
</dbReference>
<dbReference type="FunFam" id="2.30.42.10:FF:000052">
    <property type="entry name" value="Syntrophin beta 1"/>
    <property type="match status" value="1"/>
</dbReference>
<evidence type="ECO:0000256" key="8">
    <source>
        <dbReference type="ARBA" id="ARBA00022837"/>
    </source>
</evidence>
<evidence type="ECO:0000256" key="3">
    <source>
        <dbReference type="ARBA" id="ARBA00004282"/>
    </source>
</evidence>
<evidence type="ECO:0000256" key="9">
    <source>
        <dbReference type="ARBA" id="ARBA00022860"/>
    </source>
</evidence>
<dbReference type="Pfam" id="PF00169">
    <property type="entry name" value="PH"/>
    <property type="match status" value="1"/>
</dbReference>
<dbReference type="Pfam" id="PF18012">
    <property type="entry name" value="PH_17"/>
    <property type="match status" value="1"/>
</dbReference>
<dbReference type="Pfam" id="PF23012">
    <property type="entry name" value="Syntrophin_4th"/>
    <property type="match status" value="1"/>
</dbReference>
<dbReference type="SUPFAM" id="SSF50729">
    <property type="entry name" value="PH domain-like"/>
    <property type="match status" value="1"/>
</dbReference>
<comment type="subcellular location">
    <subcellularLocation>
        <location evidence="3">Cell junction</location>
    </subcellularLocation>
    <subcellularLocation>
        <location evidence="2">Cytoplasm</location>
        <location evidence="2">Cytoskeleton</location>
    </subcellularLocation>
    <subcellularLocation>
        <location evidence="1">Endomembrane system</location>
        <topology evidence="1">Peripheral membrane protein</topology>
    </subcellularLocation>
</comment>
<dbReference type="Gene3D" id="2.30.42.10">
    <property type="match status" value="1"/>
</dbReference>
<dbReference type="GO" id="GO:0012505">
    <property type="term" value="C:endomembrane system"/>
    <property type="evidence" value="ECO:0007669"/>
    <property type="project" value="UniProtKB-SubCell"/>
</dbReference>
<comment type="caution">
    <text evidence="15">The sequence shown here is derived from an EMBL/GenBank/DDBJ whole genome shotgun (WGS) entry which is preliminary data.</text>
</comment>
<sequence length="488" mass="53652">MASSSRSGLLDYYTKDGWRRVFVTLDEETLTLNAEDSSKSSNSSSLSSKDGDTAGVPDEKVPPESILNQVRKVRVIKQEVGGLGISIKGGKENKMPILISKIFKGLAADQTDALYVGDAILAVNQEDLRNATHDEAVRALKQAGREVDLTVKYLKEVTPYFRGSKSSESSTGNAVSSPPQNWPEVKSINLKLCYVSRYIPAKVQGAEGRSFEIFSSDGRSACILRCNDAASAQQWYSVIHTNVSRLIEPAIDEANVILSGSPGNREIHTMGWLSEQVYVGGDSPKPEWKPVFLALTDKDMLLYDAVAFTLEDWASPFMSHPLLATRLVNSTGTSTERLNSPDLTFGTRTGSRKGVEAHLFRAETPRELAHWCRSIIEGAHSAAALIKEINCAVTWHSQETRLTIHYENGFTLTDARSGIDSSGKSQILWSFPFDRLKMSADDGQRLLWLDFGGDEGEQELDLRGCPKPVVFVLHTFLSAKTARLGLFA</sequence>
<evidence type="ECO:0000256" key="2">
    <source>
        <dbReference type="ARBA" id="ARBA00004245"/>
    </source>
</evidence>
<keyword evidence="9" id="KW-0112">Calmodulin-binding</keyword>
<dbReference type="OrthoDB" id="409749at2759"/>
<evidence type="ECO:0000256" key="12">
    <source>
        <dbReference type="ARBA" id="ARBA00023203"/>
    </source>
</evidence>
<dbReference type="InterPro" id="IPR041428">
    <property type="entry name" value="PHsplit_syntrophin"/>
</dbReference>
<evidence type="ECO:0000256" key="13">
    <source>
        <dbReference type="ARBA" id="ARBA00023212"/>
    </source>
</evidence>
<comment type="similarity">
    <text evidence="4">Belongs to the syntrophin family.</text>
</comment>
<dbReference type="SUPFAM" id="SSF50156">
    <property type="entry name" value="PDZ domain-like"/>
    <property type="match status" value="1"/>
</dbReference>